<comment type="caution">
    <text evidence="1">The sequence shown here is derived from an EMBL/GenBank/DDBJ whole genome shotgun (WGS) entry which is preliminary data.</text>
</comment>
<proteinExistence type="predicted"/>
<organism evidence="1 2">
    <name type="scientific">Phormidesmis priestleyi Ana</name>
    <dbReference type="NCBI Taxonomy" id="1666911"/>
    <lineage>
        <taxon>Bacteria</taxon>
        <taxon>Bacillati</taxon>
        <taxon>Cyanobacteriota</taxon>
        <taxon>Cyanophyceae</taxon>
        <taxon>Leptolyngbyales</taxon>
        <taxon>Leptolyngbyaceae</taxon>
        <taxon>Phormidesmis</taxon>
    </lineage>
</organism>
<evidence type="ECO:0000313" key="2">
    <source>
        <dbReference type="Proteomes" id="UP000050465"/>
    </source>
</evidence>
<gene>
    <name evidence="1" type="ORF">HLUCCA11_19780</name>
</gene>
<protein>
    <submittedName>
        <fullName evidence="1">Uncharacterized protein</fullName>
    </submittedName>
</protein>
<sequence length="111" mass="12532">MHRSNSITPKGDGNPITTYDCRRIRVFKFHYPERGRKQQGRGDRDTLFQPVQIPLPRKGTETAVDVLLAQVRPSSNSITPKGDGNTWDDVNISEQYGVQIPLPRKGTETKV</sequence>
<accession>A0A0P7YRB9</accession>
<name>A0A0P7YRB9_9CYAN</name>
<evidence type="ECO:0000313" key="1">
    <source>
        <dbReference type="EMBL" id="KPQ33085.1"/>
    </source>
</evidence>
<dbReference type="EMBL" id="LJZR01000039">
    <property type="protein sequence ID" value="KPQ33085.1"/>
    <property type="molecule type" value="Genomic_DNA"/>
</dbReference>
<reference evidence="1 2" key="1">
    <citation type="submission" date="2015-09" db="EMBL/GenBank/DDBJ databases">
        <title>Identification and resolution of microdiversity through metagenomic sequencing of parallel consortia.</title>
        <authorList>
            <person name="Nelson W.C."/>
            <person name="Romine M.F."/>
            <person name="Lindemann S.R."/>
        </authorList>
    </citation>
    <scope>NUCLEOTIDE SEQUENCE [LARGE SCALE GENOMIC DNA]</scope>
    <source>
        <strain evidence="1">Ana</strain>
    </source>
</reference>
<dbReference type="Proteomes" id="UP000050465">
    <property type="component" value="Unassembled WGS sequence"/>
</dbReference>
<dbReference type="AlphaFoldDB" id="A0A0P7YRB9"/>